<organism evidence="2 3">
    <name type="scientific">Dendryphion nanum</name>
    <dbReference type="NCBI Taxonomy" id="256645"/>
    <lineage>
        <taxon>Eukaryota</taxon>
        <taxon>Fungi</taxon>
        <taxon>Dikarya</taxon>
        <taxon>Ascomycota</taxon>
        <taxon>Pezizomycotina</taxon>
        <taxon>Dothideomycetes</taxon>
        <taxon>Pleosporomycetidae</taxon>
        <taxon>Pleosporales</taxon>
        <taxon>Torulaceae</taxon>
        <taxon>Dendryphion</taxon>
    </lineage>
</organism>
<dbReference type="EMBL" id="JAGMWT010000007">
    <property type="protein sequence ID" value="KAH7125137.1"/>
    <property type="molecule type" value="Genomic_DNA"/>
</dbReference>
<sequence length="59" mass="6558">DRTSGALAQGLPPDVSNPYTSLVTDNKRRKAQRQQYLTLEEEKAVVKFLLQMASLGQPV</sequence>
<dbReference type="OrthoDB" id="3798712at2759"/>
<gene>
    <name evidence="2" type="ORF">B0J11DRAFT_434196</name>
</gene>
<comment type="caution">
    <text evidence="2">The sequence shown here is derived from an EMBL/GenBank/DDBJ whole genome shotgun (WGS) entry which is preliminary data.</text>
</comment>
<evidence type="ECO:0000313" key="2">
    <source>
        <dbReference type="EMBL" id="KAH7125137.1"/>
    </source>
</evidence>
<accession>A0A9P9DU63</accession>
<dbReference type="AlphaFoldDB" id="A0A9P9DU63"/>
<dbReference type="Proteomes" id="UP000700596">
    <property type="component" value="Unassembled WGS sequence"/>
</dbReference>
<name>A0A9P9DU63_9PLEO</name>
<evidence type="ECO:0000313" key="3">
    <source>
        <dbReference type="Proteomes" id="UP000700596"/>
    </source>
</evidence>
<evidence type="ECO:0000256" key="1">
    <source>
        <dbReference type="SAM" id="MobiDB-lite"/>
    </source>
</evidence>
<proteinExistence type="predicted"/>
<feature type="non-terminal residue" evidence="2">
    <location>
        <position position="59"/>
    </location>
</feature>
<reference evidence="2" key="1">
    <citation type="journal article" date="2021" name="Nat. Commun.">
        <title>Genetic determinants of endophytism in the Arabidopsis root mycobiome.</title>
        <authorList>
            <person name="Mesny F."/>
            <person name="Miyauchi S."/>
            <person name="Thiergart T."/>
            <person name="Pickel B."/>
            <person name="Atanasova L."/>
            <person name="Karlsson M."/>
            <person name="Huettel B."/>
            <person name="Barry K.W."/>
            <person name="Haridas S."/>
            <person name="Chen C."/>
            <person name="Bauer D."/>
            <person name="Andreopoulos W."/>
            <person name="Pangilinan J."/>
            <person name="LaButti K."/>
            <person name="Riley R."/>
            <person name="Lipzen A."/>
            <person name="Clum A."/>
            <person name="Drula E."/>
            <person name="Henrissat B."/>
            <person name="Kohler A."/>
            <person name="Grigoriev I.V."/>
            <person name="Martin F.M."/>
            <person name="Hacquard S."/>
        </authorList>
    </citation>
    <scope>NUCLEOTIDE SEQUENCE</scope>
    <source>
        <strain evidence="2">MPI-CAGE-CH-0243</strain>
    </source>
</reference>
<protein>
    <submittedName>
        <fullName evidence="2">Uncharacterized protein</fullName>
    </submittedName>
</protein>
<feature type="region of interest" description="Disordered" evidence="1">
    <location>
        <begin position="1"/>
        <end position="27"/>
    </location>
</feature>
<keyword evidence="3" id="KW-1185">Reference proteome</keyword>